<feature type="non-terminal residue" evidence="1">
    <location>
        <position position="64"/>
    </location>
</feature>
<sequence length="64" mass="7330">MSHLILGPLCSFRPVRAFRVHLSRMSHLILDPWTHFGRFGRFGSIFVAHFASDLVLISPVRAVR</sequence>
<name>A0AA38FKJ8_TAXCH</name>
<dbReference type="EMBL" id="JAHRHJ020000008">
    <property type="protein sequence ID" value="KAH9305353.1"/>
    <property type="molecule type" value="Genomic_DNA"/>
</dbReference>
<proteinExistence type="predicted"/>
<dbReference type="Proteomes" id="UP000824469">
    <property type="component" value="Unassembled WGS sequence"/>
</dbReference>
<organism evidence="1 2">
    <name type="scientific">Taxus chinensis</name>
    <name type="common">Chinese yew</name>
    <name type="synonym">Taxus wallichiana var. chinensis</name>
    <dbReference type="NCBI Taxonomy" id="29808"/>
    <lineage>
        <taxon>Eukaryota</taxon>
        <taxon>Viridiplantae</taxon>
        <taxon>Streptophyta</taxon>
        <taxon>Embryophyta</taxon>
        <taxon>Tracheophyta</taxon>
        <taxon>Spermatophyta</taxon>
        <taxon>Pinopsida</taxon>
        <taxon>Pinidae</taxon>
        <taxon>Conifers II</taxon>
        <taxon>Cupressales</taxon>
        <taxon>Taxaceae</taxon>
        <taxon>Taxus</taxon>
    </lineage>
</organism>
<evidence type="ECO:0000313" key="2">
    <source>
        <dbReference type="Proteomes" id="UP000824469"/>
    </source>
</evidence>
<reference evidence="1 2" key="1">
    <citation type="journal article" date="2021" name="Nat. Plants">
        <title>The Taxus genome provides insights into paclitaxel biosynthesis.</title>
        <authorList>
            <person name="Xiong X."/>
            <person name="Gou J."/>
            <person name="Liao Q."/>
            <person name="Li Y."/>
            <person name="Zhou Q."/>
            <person name="Bi G."/>
            <person name="Li C."/>
            <person name="Du R."/>
            <person name="Wang X."/>
            <person name="Sun T."/>
            <person name="Guo L."/>
            <person name="Liang H."/>
            <person name="Lu P."/>
            <person name="Wu Y."/>
            <person name="Zhang Z."/>
            <person name="Ro D.K."/>
            <person name="Shang Y."/>
            <person name="Huang S."/>
            <person name="Yan J."/>
        </authorList>
    </citation>
    <scope>NUCLEOTIDE SEQUENCE [LARGE SCALE GENOMIC DNA]</scope>
    <source>
        <strain evidence="1">Ta-2019</strain>
    </source>
</reference>
<protein>
    <submittedName>
        <fullName evidence="1">Uncharacterized protein</fullName>
    </submittedName>
</protein>
<gene>
    <name evidence="1" type="ORF">KI387_009757</name>
</gene>
<evidence type="ECO:0000313" key="1">
    <source>
        <dbReference type="EMBL" id="KAH9305353.1"/>
    </source>
</evidence>
<comment type="caution">
    <text evidence="1">The sequence shown here is derived from an EMBL/GenBank/DDBJ whole genome shotgun (WGS) entry which is preliminary data.</text>
</comment>
<dbReference type="AlphaFoldDB" id="A0AA38FKJ8"/>
<keyword evidence="2" id="KW-1185">Reference proteome</keyword>
<accession>A0AA38FKJ8</accession>